<accession>A0A0F9QAA0</accession>
<comment type="caution">
    <text evidence="1">The sequence shown here is derived from an EMBL/GenBank/DDBJ whole genome shotgun (WGS) entry which is preliminary data.</text>
</comment>
<evidence type="ECO:0000313" key="1">
    <source>
        <dbReference type="EMBL" id="KKN33992.1"/>
    </source>
</evidence>
<dbReference type="EMBL" id="LAZR01002135">
    <property type="protein sequence ID" value="KKN33992.1"/>
    <property type="molecule type" value="Genomic_DNA"/>
</dbReference>
<sequence>MTDSMVFPSEMTPELQDILGRPNFVCGPIAHIFQAAGADIPRKAEAEQAFVLHWMIKLYLTHGDRWREIGEEELKEVRAAASVSAPAPED</sequence>
<reference evidence="1" key="1">
    <citation type="journal article" date="2015" name="Nature">
        <title>Complex archaea that bridge the gap between prokaryotes and eukaryotes.</title>
        <authorList>
            <person name="Spang A."/>
            <person name="Saw J.H."/>
            <person name="Jorgensen S.L."/>
            <person name="Zaremba-Niedzwiedzka K."/>
            <person name="Martijn J."/>
            <person name="Lind A.E."/>
            <person name="van Eijk R."/>
            <person name="Schleper C."/>
            <person name="Guy L."/>
            <person name="Ettema T.J."/>
        </authorList>
    </citation>
    <scope>NUCLEOTIDE SEQUENCE</scope>
</reference>
<gene>
    <name evidence="1" type="ORF">LCGC14_0798050</name>
</gene>
<protein>
    <submittedName>
        <fullName evidence="1">Uncharacterized protein</fullName>
    </submittedName>
</protein>
<dbReference type="AlphaFoldDB" id="A0A0F9QAA0"/>
<organism evidence="1">
    <name type="scientific">marine sediment metagenome</name>
    <dbReference type="NCBI Taxonomy" id="412755"/>
    <lineage>
        <taxon>unclassified sequences</taxon>
        <taxon>metagenomes</taxon>
        <taxon>ecological metagenomes</taxon>
    </lineage>
</organism>
<name>A0A0F9QAA0_9ZZZZ</name>
<proteinExistence type="predicted"/>